<dbReference type="PANTHER" id="PTHR42748">
    <property type="entry name" value="NITROGEN METABOLITE REPRESSION PROTEIN NMRA FAMILY MEMBER"/>
    <property type="match status" value="1"/>
</dbReference>
<name>A0A2P5HEV1_DIAHE</name>
<dbReference type="OrthoDB" id="300709at2759"/>
<comment type="similarity">
    <text evidence="1">Belongs to the NmrA-type oxidoreductase family.</text>
</comment>
<dbReference type="Pfam" id="PF05368">
    <property type="entry name" value="NmrA"/>
    <property type="match status" value="1"/>
</dbReference>
<dbReference type="InParanoid" id="A0A2P5HEV1"/>
<dbReference type="InterPro" id="IPR036291">
    <property type="entry name" value="NAD(P)-bd_dom_sf"/>
</dbReference>
<dbReference type="EMBL" id="MAVT02003215">
    <property type="protein sequence ID" value="POS68770.1"/>
    <property type="molecule type" value="Genomic_DNA"/>
</dbReference>
<organism evidence="4 5">
    <name type="scientific">Diaporthe helianthi</name>
    <dbReference type="NCBI Taxonomy" id="158607"/>
    <lineage>
        <taxon>Eukaryota</taxon>
        <taxon>Fungi</taxon>
        <taxon>Dikarya</taxon>
        <taxon>Ascomycota</taxon>
        <taxon>Pezizomycotina</taxon>
        <taxon>Sordariomycetes</taxon>
        <taxon>Sordariomycetidae</taxon>
        <taxon>Diaporthales</taxon>
        <taxon>Diaporthaceae</taxon>
        <taxon>Diaporthe</taxon>
    </lineage>
</organism>
<feature type="domain" description="NmrA-like" evidence="3">
    <location>
        <begin position="5"/>
        <end position="253"/>
    </location>
</feature>
<evidence type="ECO:0000313" key="5">
    <source>
        <dbReference type="Proteomes" id="UP000094444"/>
    </source>
</evidence>
<accession>A0A2P5HEV1</accession>
<protein>
    <submittedName>
        <fullName evidence="4">NmrA family protein</fullName>
    </submittedName>
</protein>
<dbReference type="CDD" id="cd05251">
    <property type="entry name" value="NmrA_like_SDR_a"/>
    <property type="match status" value="1"/>
</dbReference>
<keyword evidence="2" id="KW-0521">NADP</keyword>
<evidence type="ECO:0000256" key="2">
    <source>
        <dbReference type="ARBA" id="ARBA00022857"/>
    </source>
</evidence>
<evidence type="ECO:0000313" key="4">
    <source>
        <dbReference type="EMBL" id="POS68770.1"/>
    </source>
</evidence>
<dbReference type="Gene3D" id="3.40.50.720">
    <property type="entry name" value="NAD(P)-binding Rossmann-like Domain"/>
    <property type="match status" value="1"/>
</dbReference>
<gene>
    <name evidence="4" type="ORF">DHEL01_v212836</name>
</gene>
<dbReference type="InterPro" id="IPR051164">
    <property type="entry name" value="NmrA-like_oxidored"/>
</dbReference>
<keyword evidence="5" id="KW-1185">Reference proteome</keyword>
<dbReference type="Proteomes" id="UP000094444">
    <property type="component" value="Unassembled WGS sequence"/>
</dbReference>
<dbReference type="InterPro" id="IPR008030">
    <property type="entry name" value="NmrA-like"/>
</dbReference>
<dbReference type="PANTHER" id="PTHR42748:SF14">
    <property type="entry name" value="SNOAL-LIKE DOMAIN-CONTAINING PROTEIN"/>
    <property type="match status" value="1"/>
</dbReference>
<comment type="caution">
    <text evidence="4">The sequence shown here is derived from an EMBL/GenBank/DDBJ whole genome shotgun (WGS) entry which is preliminary data.</text>
</comment>
<dbReference type="GO" id="GO:0005634">
    <property type="term" value="C:nucleus"/>
    <property type="evidence" value="ECO:0007669"/>
    <property type="project" value="TreeGrafter"/>
</dbReference>
<dbReference type="Gene3D" id="3.90.25.10">
    <property type="entry name" value="UDP-galactose 4-epimerase, domain 1"/>
    <property type="match status" value="1"/>
</dbReference>
<dbReference type="SUPFAM" id="SSF51735">
    <property type="entry name" value="NAD(P)-binding Rossmann-fold domains"/>
    <property type="match status" value="1"/>
</dbReference>
<dbReference type="STRING" id="158607.A0A2P5HEV1"/>
<evidence type="ECO:0000256" key="1">
    <source>
        <dbReference type="ARBA" id="ARBA00006328"/>
    </source>
</evidence>
<proteinExistence type="inferred from homology"/>
<dbReference type="AlphaFoldDB" id="A0A2P5HEV1"/>
<evidence type="ECO:0000259" key="3">
    <source>
        <dbReference type="Pfam" id="PF05368"/>
    </source>
</evidence>
<reference evidence="4" key="1">
    <citation type="submission" date="2017-09" db="EMBL/GenBank/DDBJ databases">
        <title>Polyketide synthases of a Diaporthe helianthi virulent isolate.</title>
        <authorList>
            <person name="Baroncelli R."/>
        </authorList>
    </citation>
    <scope>NUCLEOTIDE SEQUENCE [LARGE SCALE GENOMIC DNA]</scope>
    <source>
        <strain evidence="4">7/96</strain>
    </source>
</reference>
<sequence>MTSLKEILVIGGTGAQGIPVVKALAQSGRYSVRVLTRNPESARAKDLLALGNVTFVQGQQDNAQDLRKAFDGVYGAWVNLDGFTLGEKNEIFYGIRAYEIARAAGVKHYIWASTEYTLKNGNWKDEYHCGHMSAKGRVGEFIFAQGQEGMTTSLFTTGPYMDALHGGLFTPIEQEDGSYLFVNPAKEGKLPLIALEDVGVYNLWLFDNPSEAAGLDLSVVTEQVSFTQVAETFTKVTGKPSAYKYMPTAEYGKMTDPYPGAYINWNLGPDAPKDESTMLWSENFAAFWRYWRSNMTAPRDVKLLDRIHPGRIKSLEEWMKKVNYDGKPRPVLKMVEDWAEKKGNYNLGN</sequence>